<dbReference type="GO" id="GO:0006355">
    <property type="term" value="P:regulation of DNA-templated transcription"/>
    <property type="evidence" value="ECO:0007669"/>
    <property type="project" value="UniProtKB-ARBA"/>
</dbReference>
<dbReference type="InterPro" id="IPR002577">
    <property type="entry name" value="HTH_HxlR"/>
</dbReference>
<sequence>MESTHVPAAELHEETFFALASECTVEARLNFLGHRWNALILYHLSLGQKRFGEIANCLPTVTPKVLAERLSALERRGLLERAGPAREAPYRLTASGKTIMPILHALEVWARR</sequence>
<dbReference type="EMBL" id="CADCVX010000504">
    <property type="protein sequence ID" value="CAA9529900.1"/>
    <property type="molecule type" value="Genomic_DNA"/>
</dbReference>
<evidence type="ECO:0000256" key="3">
    <source>
        <dbReference type="ARBA" id="ARBA00023163"/>
    </source>
</evidence>
<dbReference type="InterPro" id="IPR036388">
    <property type="entry name" value="WH-like_DNA-bd_sf"/>
</dbReference>
<keyword evidence="3" id="KW-0804">Transcription</keyword>
<organism evidence="5">
    <name type="scientific">uncultured Sphingomonadaceae bacterium</name>
    <dbReference type="NCBI Taxonomy" id="169976"/>
    <lineage>
        <taxon>Bacteria</taxon>
        <taxon>Pseudomonadati</taxon>
        <taxon>Pseudomonadota</taxon>
        <taxon>Alphaproteobacteria</taxon>
        <taxon>Sphingomonadales</taxon>
        <taxon>Sphingomonadaceae</taxon>
        <taxon>environmental samples</taxon>
    </lineage>
</organism>
<proteinExistence type="predicted"/>
<dbReference type="AlphaFoldDB" id="A0A6J4TR63"/>
<protein>
    <recommendedName>
        <fullName evidence="4">HTH hxlR-type domain-containing protein</fullName>
    </recommendedName>
</protein>
<dbReference type="Gene3D" id="1.10.10.10">
    <property type="entry name" value="Winged helix-like DNA-binding domain superfamily/Winged helix DNA-binding domain"/>
    <property type="match status" value="1"/>
</dbReference>
<keyword evidence="2" id="KW-0238">DNA-binding</keyword>
<gene>
    <name evidence="5" type="ORF">AVDCRST_MAG91-2862</name>
</gene>
<evidence type="ECO:0000256" key="2">
    <source>
        <dbReference type="ARBA" id="ARBA00023125"/>
    </source>
</evidence>
<evidence type="ECO:0000259" key="4">
    <source>
        <dbReference type="PROSITE" id="PS51118"/>
    </source>
</evidence>
<feature type="domain" description="HTH hxlR-type" evidence="4">
    <location>
        <begin position="23"/>
        <end position="112"/>
    </location>
</feature>
<dbReference type="InterPro" id="IPR036390">
    <property type="entry name" value="WH_DNA-bd_sf"/>
</dbReference>
<keyword evidence="1" id="KW-0805">Transcription regulation</keyword>
<dbReference type="GO" id="GO:0003677">
    <property type="term" value="F:DNA binding"/>
    <property type="evidence" value="ECO:0007669"/>
    <property type="project" value="UniProtKB-KW"/>
</dbReference>
<name>A0A6J4TR63_9SPHN</name>
<dbReference type="PROSITE" id="PS51118">
    <property type="entry name" value="HTH_HXLR"/>
    <property type="match status" value="1"/>
</dbReference>
<accession>A0A6J4TR63</accession>
<dbReference type="Pfam" id="PF01638">
    <property type="entry name" value="HxlR"/>
    <property type="match status" value="1"/>
</dbReference>
<dbReference type="CDD" id="cd00090">
    <property type="entry name" value="HTH_ARSR"/>
    <property type="match status" value="1"/>
</dbReference>
<dbReference type="SUPFAM" id="SSF46785">
    <property type="entry name" value="Winged helix' DNA-binding domain"/>
    <property type="match status" value="1"/>
</dbReference>
<evidence type="ECO:0000256" key="1">
    <source>
        <dbReference type="ARBA" id="ARBA00023015"/>
    </source>
</evidence>
<dbReference type="PANTHER" id="PTHR33204:SF18">
    <property type="entry name" value="TRANSCRIPTIONAL REGULATORY PROTEIN"/>
    <property type="match status" value="1"/>
</dbReference>
<reference evidence="5" key="1">
    <citation type="submission" date="2020-02" db="EMBL/GenBank/DDBJ databases">
        <authorList>
            <person name="Meier V. D."/>
        </authorList>
    </citation>
    <scope>NUCLEOTIDE SEQUENCE</scope>
    <source>
        <strain evidence="5">AVDCRST_MAG91</strain>
    </source>
</reference>
<evidence type="ECO:0000313" key="5">
    <source>
        <dbReference type="EMBL" id="CAA9529900.1"/>
    </source>
</evidence>
<dbReference type="InterPro" id="IPR011991">
    <property type="entry name" value="ArsR-like_HTH"/>
</dbReference>
<dbReference type="PANTHER" id="PTHR33204">
    <property type="entry name" value="TRANSCRIPTIONAL REGULATOR, MARR FAMILY"/>
    <property type="match status" value="1"/>
</dbReference>